<dbReference type="Proteomes" id="UP000036756">
    <property type="component" value="Unassembled WGS sequence"/>
</dbReference>
<dbReference type="Gene3D" id="3.30.450.20">
    <property type="entry name" value="PAS domain"/>
    <property type="match status" value="2"/>
</dbReference>
<keyword evidence="12" id="KW-1185">Reference proteome</keyword>
<dbReference type="GO" id="GO:0005886">
    <property type="term" value="C:plasma membrane"/>
    <property type="evidence" value="ECO:0007669"/>
    <property type="project" value="UniProtKB-SubCell"/>
</dbReference>
<evidence type="ECO:0000259" key="10">
    <source>
        <dbReference type="PROSITE" id="PS50111"/>
    </source>
</evidence>
<dbReference type="OrthoDB" id="13222at2"/>
<dbReference type="Pfam" id="PF00015">
    <property type="entry name" value="MCPsignal"/>
    <property type="match status" value="1"/>
</dbReference>
<keyword evidence="7 8" id="KW-0807">Transducer</keyword>
<feature type="transmembrane region" description="Helical" evidence="9">
    <location>
        <begin position="12"/>
        <end position="31"/>
    </location>
</feature>
<evidence type="ECO:0000313" key="11">
    <source>
        <dbReference type="EMBL" id="KMT22263.1"/>
    </source>
</evidence>
<evidence type="ECO:0000256" key="5">
    <source>
        <dbReference type="ARBA" id="ARBA00022989"/>
    </source>
</evidence>
<dbReference type="PANTHER" id="PTHR32089">
    <property type="entry name" value="METHYL-ACCEPTING CHEMOTAXIS PROTEIN MCPB"/>
    <property type="match status" value="1"/>
</dbReference>
<evidence type="ECO:0000256" key="3">
    <source>
        <dbReference type="ARBA" id="ARBA00022500"/>
    </source>
</evidence>
<keyword evidence="6 9" id="KW-0472">Membrane</keyword>
<proteinExistence type="predicted"/>
<dbReference type="RefSeq" id="WP_048570345.1">
    <property type="nucleotide sequence ID" value="NZ_LFVU01000024.1"/>
</dbReference>
<evidence type="ECO:0000256" key="8">
    <source>
        <dbReference type="PROSITE-ProRule" id="PRU00284"/>
    </source>
</evidence>
<evidence type="ECO:0000256" key="2">
    <source>
        <dbReference type="ARBA" id="ARBA00022475"/>
    </source>
</evidence>
<dbReference type="Pfam" id="PF02743">
    <property type="entry name" value="dCache_1"/>
    <property type="match status" value="1"/>
</dbReference>
<dbReference type="PROSITE" id="PS50111">
    <property type="entry name" value="CHEMOTAXIS_TRANSDUC_2"/>
    <property type="match status" value="1"/>
</dbReference>
<evidence type="ECO:0000256" key="6">
    <source>
        <dbReference type="ARBA" id="ARBA00023136"/>
    </source>
</evidence>
<feature type="domain" description="Methyl-accepting transducer" evidence="10">
    <location>
        <begin position="377"/>
        <end position="634"/>
    </location>
</feature>
<protein>
    <submittedName>
        <fullName evidence="11">Methyl-accepting chemotaxis protein McpB</fullName>
    </submittedName>
</protein>
<evidence type="ECO:0000256" key="4">
    <source>
        <dbReference type="ARBA" id="ARBA00022692"/>
    </source>
</evidence>
<dbReference type="CDD" id="cd18773">
    <property type="entry name" value="PDC1_HK_sensor"/>
    <property type="match status" value="1"/>
</dbReference>
<dbReference type="PANTHER" id="PTHR32089:SF112">
    <property type="entry name" value="LYSOZYME-LIKE PROTEIN-RELATED"/>
    <property type="match status" value="1"/>
</dbReference>
<comment type="subcellular location">
    <subcellularLocation>
        <location evidence="1">Cell membrane</location>
        <topology evidence="1">Multi-pass membrane protein</topology>
    </subcellularLocation>
</comment>
<name>A0A0J8DDF3_CLOCY</name>
<reference evidence="11 12" key="1">
    <citation type="submission" date="2015-06" db="EMBL/GenBank/DDBJ databases">
        <title>Draft genome sequence of the purine-degrading Clostridium cylindrosporum HC-1 (DSM 605).</title>
        <authorList>
            <person name="Poehlein A."/>
            <person name="Schiel-Bengelsdorf B."/>
            <person name="Bengelsdorf F."/>
            <person name="Daniel R."/>
            <person name="Duerre P."/>
        </authorList>
    </citation>
    <scope>NUCLEOTIDE SEQUENCE [LARGE SCALE GENOMIC DNA]</scope>
    <source>
        <strain evidence="11 12">DSM 605</strain>
    </source>
</reference>
<dbReference type="GO" id="GO:0006935">
    <property type="term" value="P:chemotaxis"/>
    <property type="evidence" value="ECO:0007669"/>
    <property type="project" value="UniProtKB-KW"/>
</dbReference>
<dbReference type="InterPro" id="IPR029151">
    <property type="entry name" value="Sensor-like_sf"/>
</dbReference>
<dbReference type="InterPro" id="IPR004089">
    <property type="entry name" value="MCPsignal_dom"/>
</dbReference>
<sequence length="663" mass="73297">MNKFKLKLRSELMLILIVTSILPIVILGLRLTDSEYQKSQEIFLNSAYSTIKDVDEQIEGLISTNKEHIEVLSKNPYIKKSFEEGDFRGNTVEVFKSLKDTGKNILSVYMGGENGETLLYPSKSLDKSYDPRKRDWYTSVKGGDEAVVTPPYLDSFTSTDIITISKSVKNSSNQLVGVVAIDIQLAQLSELVSKSKIGDKGFIFVTYNNENIIASSNKNYVGKDISKQAFGNELKAIKDGDKIEIDGSKYIVKKVVDDKNGYTAYGFVNKSEVFSLTLRNIVVPLIFSAICIIFATGVMIVVSGKLSRVARKIVDILNECKDGNFTSRIEVNNVTTKEFIEIAECANLMMDDMVRVLSSAGNASRSMRKESESLNVVVDEFYDGSKDVAEAMTQLAQGTLEQSASLEEGVNLSVDIGDEISKTLECSREVINNSQRVQNTVSEGMVVAQELKEIQKNNYTSISNVVNKSNILEGNANKVNDIIETIKSISQQTNLLALNASIEAARAGEAGRGFAVVADEIGKLANETSSSAEEIESIINSNIEDINMVVVEVNNSRDIVEKTSENVEKTYKQFEDINKEIDLLKGFIVEVNDNITNMEKIKDKFIDKLQSISAVSQEAAAATEEVNASTDTQLQRISELNSSSQNLERLATEVYDIIEKFKI</sequence>
<dbReference type="STRING" id="1121307.CLCY_4c02360"/>
<keyword evidence="2" id="KW-1003">Cell membrane</keyword>
<dbReference type="InterPro" id="IPR033479">
    <property type="entry name" value="dCache_1"/>
</dbReference>
<dbReference type="SUPFAM" id="SSF103190">
    <property type="entry name" value="Sensory domain-like"/>
    <property type="match status" value="1"/>
</dbReference>
<organism evidence="11 12">
    <name type="scientific">Clostridium cylindrosporum DSM 605</name>
    <dbReference type="NCBI Taxonomy" id="1121307"/>
    <lineage>
        <taxon>Bacteria</taxon>
        <taxon>Bacillati</taxon>
        <taxon>Bacillota</taxon>
        <taxon>Clostridia</taxon>
        <taxon>Eubacteriales</taxon>
        <taxon>Clostridiaceae</taxon>
        <taxon>Clostridium</taxon>
    </lineage>
</organism>
<dbReference type="SMART" id="SM00283">
    <property type="entry name" value="MA"/>
    <property type="match status" value="1"/>
</dbReference>
<dbReference type="AlphaFoldDB" id="A0A0J8DDF3"/>
<dbReference type="Gene3D" id="1.10.287.950">
    <property type="entry name" value="Methyl-accepting chemotaxis protein"/>
    <property type="match status" value="1"/>
</dbReference>
<evidence type="ECO:0000256" key="1">
    <source>
        <dbReference type="ARBA" id="ARBA00004651"/>
    </source>
</evidence>
<gene>
    <name evidence="11" type="primary">mcpB</name>
    <name evidence="11" type="ORF">CLCY_4c02360</name>
</gene>
<feature type="transmembrane region" description="Helical" evidence="9">
    <location>
        <begin position="281"/>
        <end position="302"/>
    </location>
</feature>
<keyword evidence="3" id="KW-0145">Chemotaxis</keyword>
<keyword evidence="5 9" id="KW-1133">Transmembrane helix</keyword>
<comment type="caution">
    <text evidence="11">The sequence shown here is derived from an EMBL/GenBank/DDBJ whole genome shotgun (WGS) entry which is preliminary data.</text>
</comment>
<dbReference type="GO" id="GO:0007165">
    <property type="term" value="P:signal transduction"/>
    <property type="evidence" value="ECO:0007669"/>
    <property type="project" value="UniProtKB-KW"/>
</dbReference>
<evidence type="ECO:0000256" key="9">
    <source>
        <dbReference type="SAM" id="Phobius"/>
    </source>
</evidence>
<evidence type="ECO:0000313" key="12">
    <source>
        <dbReference type="Proteomes" id="UP000036756"/>
    </source>
</evidence>
<dbReference type="PATRIC" id="fig|1121307.3.peg.1892"/>
<dbReference type="EMBL" id="LFVU01000024">
    <property type="protein sequence ID" value="KMT22263.1"/>
    <property type="molecule type" value="Genomic_DNA"/>
</dbReference>
<evidence type="ECO:0000256" key="7">
    <source>
        <dbReference type="ARBA" id="ARBA00023224"/>
    </source>
</evidence>
<dbReference type="SUPFAM" id="SSF58104">
    <property type="entry name" value="Methyl-accepting chemotaxis protein (MCP) signaling domain"/>
    <property type="match status" value="1"/>
</dbReference>
<accession>A0A0J8DDF3</accession>
<keyword evidence="4 9" id="KW-0812">Transmembrane</keyword>